<dbReference type="Proteomes" id="UP001219525">
    <property type="component" value="Unassembled WGS sequence"/>
</dbReference>
<proteinExistence type="predicted"/>
<comment type="caution">
    <text evidence="1">The sequence shown here is derived from an EMBL/GenBank/DDBJ whole genome shotgun (WGS) entry which is preliminary data.</text>
</comment>
<accession>A0AAD6VF80</accession>
<dbReference type="EMBL" id="JARJCW010000026">
    <property type="protein sequence ID" value="KAJ7211280.1"/>
    <property type="molecule type" value="Genomic_DNA"/>
</dbReference>
<evidence type="ECO:0000313" key="1">
    <source>
        <dbReference type="EMBL" id="KAJ7211280.1"/>
    </source>
</evidence>
<evidence type="ECO:0000313" key="2">
    <source>
        <dbReference type="Proteomes" id="UP001219525"/>
    </source>
</evidence>
<keyword evidence="2" id="KW-1185">Reference proteome</keyword>
<name>A0AAD6VF80_9AGAR</name>
<dbReference type="AlphaFoldDB" id="A0AAD6VF80"/>
<protein>
    <submittedName>
        <fullName evidence="1">Uncharacterized protein</fullName>
    </submittedName>
</protein>
<reference evidence="1" key="1">
    <citation type="submission" date="2023-03" db="EMBL/GenBank/DDBJ databases">
        <title>Massive genome expansion in bonnet fungi (Mycena s.s.) driven by repeated elements and novel gene families across ecological guilds.</title>
        <authorList>
            <consortium name="Lawrence Berkeley National Laboratory"/>
            <person name="Harder C.B."/>
            <person name="Miyauchi S."/>
            <person name="Viragh M."/>
            <person name="Kuo A."/>
            <person name="Thoen E."/>
            <person name="Andreopoulos B."/>
            <person name="Lu D."/>
            <person name="Skrede I."/>
            <person name="Drula E."/>
            <person name="Henrissat B."/>
            <person name="Morin E."/>
            <person name="Kohler A."/>
            <person name="Barry K."/>
            <person name="LaButti K."/>
            <person name="Morin E."/>
            <person name="Salamov A."/>
            <person name="Lipzen A."/>
            <person name="Mereny Z."/>
            <person name="Hegedus B."/>
            <person name="Baldrian P."/>
            <person name="Stursova M."/>
            <person name="Weitz H."/>
            <person name="Taylor A."/>
            <person name="Grigoriev I.V."/>
            <person name="Nagy L.G."/>
            <person name="Martin F."/>
            <person name="Kauserud H."/>
        </authorList>
    </citation>
    <scope>NUCLEOTIDE SEQUENCE</scope>
    <source>
        <strain evidence="1">9144</strain>
    </source>
</reference>
<organism evidence="1 2">
    <name type="scientific">Mycena pura</name>
    <dbReference type="NCBI Taxonomy" id="153505"/>
    <lineage>
        <taxon>Eukaryota</taxon>
        <taxon>Fungi</taxon>
        <taxon>Dikarya</taxon>
        <taxon>Basidiomycota</taxon>
        <taxon>Agaricomycotina</taxon>
        <taxon>Agaricomycetes</taxon>
        <taxon>Agaricomycetidae</taxon>
        <taxon>Agaricales</taxon>
        <taxon>Marasmiineae</taxon>
        <taxon>Mycenaceae</taxon>
        <taxon>Mycena</taxon>
    </lineage>
</organism>
<sequence length="63" mass="7503">MATTIGVLTKIWESNTSWTLYSQCAVWDAHSRRVEVWECIREHTSEPGTEPPNQRYWKFVAYR</sequence>
<gene>
    <name evidence="1" type="ORF">GGX14DRAFT_362965</name>
</gene>